<feature type="domain" description="TAZ-type" evidence="13">
    <location>
        <begin position="1"/>
        <end position="86"/>
    </location>
</feature>
<evidence type="ECO:0000259" key="13">
    <source>
        <dbReference type="PROSITE" id="PS50134"/>
    </source>
</evidence>
<feature type="zinc finger region" description="TAZ-type" evidence="12">
    <location>
        <begin position="1"/>
        <end position="86"/>
    </location>
</feature>
<keyword evidence="3" id="KW-0808">Transferase</keyword>
<keyword evidence="6 12" id="KW-0862">Zinc</keyword>
<dbReference type="GO" id="GO:0005667">
    <property type="term" value="C:transcription regulator complex"/>
    <property type="evidence" value="ECO:0007669"/>
    <property type="project" value="TreeGrafter"/>
</dbReference>
<accession>A0AAV5T058</accession>
<dbReference type="AlphaFoldDB" id="A0AAV5T058"/>
<keyword evidence="15" id="KW-1185">Reference proteome</keyword>
<dbReference type="GO" id="GO:0000123">
    <property type="term" value="C:histone acetyltransferase complex"/>
    <property type="evidence" value="ECO:0007669"/>
    <property type="project" value="TreeGrafter"/>
</dbReference>
<keyword evidence="4 12" id="KW-0479">Metal-binding</keyword>
<proteinExistence type="predicted"/>
<dbReference type="Proteomes" id="UP001432027">
    <property type="component" value="Unassembled WGS sequence"/>
</dbReference>
<evidence type="ECO:0000313" key="15">
    <source>
        <dbReference type="Proteomes" id="UP001432027"/>
    </source>
</evidence>
<evidence type="ECO:0000256" key="12">
    <source>
        <dbReference type="PROSITE-ProRule" id="PRU00203"/>
    </source>
</evidence>
<keyword evidence="8" id="KW-0805">Transcription regulation</keyword>
<dbReference type="PANTHER" id="PTHR13808">
    <property type="entry name" value="CBP/P300-RELATED"/>
    <property type="match status" value="1"/>
</dbReference>
<keyword evidence="9" id="KW-0804">Transcription</keyword>
<feature type="non-terminal residue" evidence="14">
    <location>
        <position position="1"/>
    </location>
</feature>
<dbReference type="SUPFAM" id="SSF57933">
    <property type="entry name" value="TAZ domain"/>
    <property type="match status" value="1"/>
</dbReference>
<evidence type="ECO:0000313" key="14">
    <source>
        <dbReference type="EMBL" id="GMS88357.1"/>
    </source>
</evidence>
<evidence type="ECO:0000256" key="7">
    <source>
        <dbReference type="ARBA" id="ARBA00022853"/>
    </source>
</evidence>
<dbReference type="Pfam" id="PF02135">
    <property type="entry name" value="zf-TAZ"/>
    <property type="match status" value="1"/>
</dbReference>
<reference evidence="14" key="1">
    <citation type="submission" date="2023-10" db="EMBL/GenBank/DDBJ databases">
        <title>Genome assembly of Pristionchus species.</title>
        <authorList>
            <person name="Yoshida K."/>
            <person name="Sommer R.J."/>
        </authorList>
    </citation>
    <scope>NUCLEOTIDE SEQUENCE</scope>
    <source>
        <strain evidence="14">RS0144</strain>
    </source>
</reference>
<dbReference type="InterPro" id="IPR000197">
    <property type="entry name" value="Znf_TAZ"/>
</dbReference>
<evidence type="ECO:0000256" key="4">
    <source>
        <dbReference type="ARBA" id="ARBA00022723"/>
    </source>
</evidence>
<dbReference type="PROSITE" id="PS50134">
    <property type="entry name" value="ZF_TAZ"/>
    <property type="match status" value="1"/>
</dbReference>
<evidence type="ECO:0000256" key="6">
    <source>
        <dbReference type="ARBA" id="ARBA00022833"/>
    </source>
</evidence>
<evidence type="ECO:0000256" key="2">
    <source>
        <dbReference type="ARBA" id="ARBA00013184"/>
    </source>
</evidence>
<organism evidence="14 15">
    <name type="scientific">Pristionchus entomophagus</name>
    <dbReference type="NCBI Taxonomy" id="358040"/>
    <lineage>
        <taxon>Eukaryota</taxon>
        <taxon>Metazoa</taxon>
        <taxon>Ecdysozoa</taxon>
        <taxon>Nematoda</taxon>
        <taxon>Chromadorea</taxon>
        <taxon>Rhabditida</taxon>
        <taxon>Rhabditina</taxon>
        <taxon>Diplogasteromorpha</taxon>
        <taxon>Diplogasteroidea</taxon>
        <taxon>Neodiplogasteridae</taxon>
        <taxon>Pristionchus</taxon>
    </lineage>
</organism>
<keyword evidence="7" id="KW-0156">Chromatin regulator</keyword>
<dbReference type="EMBL" id="BTSX01000003">
    <property type="protein sequence ID" value="GMS88357.1"/>
    <property type="molecule type" value="Genomic_DNA"/>
</dbReference>
<sequence length="101" mass="11550">EEKKKLIQQQLVLLLHARRCTQRFEMNPNQPACTLPHCTTMKNVMIHLTTCAFLGSCSYAHCNSTRQILNHWRCCRSLDCTVCGPIVPIIINFPQISRSHG</sequence>
<dbReference type="GO" id="GO:0005634">
    <property type="term" value="C:nucleus"/>
    <property type="evidence" value="ECO:0007669"/>
    <property type="project" value="UniProtKB-SubCell"/>
</dbReference>
<evidence type="ECO:0000256" key="8">
    <source>
        <dbReference type="ARBA" id="ARBA00023015"/>
    </source>
</evidence>
<dbReference type="InterPro" id="IPR035898">
    <property type="entry name" value="TAZ_dom_sf"/>
</dbReference>
<evidence type="ECO:0000256" key="1">
    <source>
        <dbReference type="ARBA" id="ARBA00004123"/>
    </source>
</evidence>
<name>A0AAV5T058_9BILA</name>
<evidence type="ECO:0000256" key="5">
    <source>
        <dbReference type="ARBA" id="ARBA00022771"/>
    </source>
</evidence>
<dbReference type="EC" id="2.3.1.48" evidence="2"/>
<dbReference type="GO" id="GO:0031490">
    <property type="term" value="F:chromatin DNA binding"/>
    <property type="evidence" value="ECO:0007669"/>
    <property type="project" value="TreeGrafter"/>
</dbReference>
<comment type="catalytic activity">
    <reaction evidence="11">
        <text>L-lysyl-[protein] + acetyl-CoA = N(6)-acetyl-L-lysyl-[protein] + CoA + H(+)</text>
        <dbReference type="Rhea" id="RHEA:45948"/>
        <dbReference type="Rhea" id="RHEA-COMP:9752"/>
        <dbReference type="Rhea" id="RHEA-COMP:10731"/>
        <dbReference type="ChEBI" id="CHEBI:15378"/>
        <dbReference type="ChEBI" id="CHEBI:29969"/>
        <dbReference type="ChEBI" id="CHEBI:57287"/>
        <dbReference type="ChEBI" id="CHEBI:57288"/>
        <dbReference type="ChEBI" id="CHEBI:61930"/>
        <dbReference type="EC" id="2.3.1.48"/>
    </reaction>
</comment>
<dbReference type="GO" id="GO:0003713">
    <property type="term" value="F:transcription coactivator activity"/>
    <property type="evidence" value="ECO:0007669"/>
    <property type="project" value="TreeGrafter"/>
</dbReference>
<comment type="caution">
    <text evidence="14">The sequence shown here is derived from an EMBL/GenBank/DDBJ whole genome shotgun (WGS) entry which is preliminary data.</text>
</comment>
<dbReference type="Gene3D" id="1.20.1020.10">
    <property type="entry name" value="TAZ domain"/>
    <property type="match status" value="1"/>
</dbReference>
<dbReference type="SMART" id="SM00551">
    <property type="entry name" value="ZnF_TAZ"/>
    <property type="match status" value="1"/>
</dbReference>
<dbReference type="GO" id="GO:0045944">
    <property type="term" value="P:positive regulation of transcription by RNA polymerase II"/>
    <property type="evidence" value="ECO:0007669"/>
    <property type="project" value="TreeGrafter"/>
</dbReference>
<evidence type="ECO:0000256" key="9">
    <source>
        <dbReference type="ARBA" id="ARBA00023163"/>
    </source>
</evidence>
<keyword evidence="10" id="KW-0539">Nucleus</keyword>
<evidence type="ECO:0000256" key="3">
    <source>
        <dbReference type="ARBA" id="ARBA00022679"/>
    </source>
</evidence>
<dbReference type="PANTHER" id="PTHR13808:SF1">
    <property type="entry name" value="HISTONE ACETYLTRANSFERASE"/>
    <property type="match status" value="1"/>
</dbReference>
<comment type="subcellular location">
    <subcellularLocation>
        <location evidence="1">Nucleus</location>
    </subcellularLocation>
</comment>
<gene>
    <name evidence="14" type="ORF">PENTCL1PPCAC_10532</name>
</gene>
<dbReference type="GO" id="GO:0008270">
    <property type="term" value="F:zinc ion binding"/>
    <property type="evidence" value="ECO:0007669"/>
    <property type="project" value="UniProtKB-KW"/>
</dbReference>
<protein>
    <recommendedName>
        <fullName evidence="2">histone acetyltransferase</fullName>
        <ecNumber evidence="2">2.3.1.48</ecNumber>
    </recommendedName>
</protein>
<dbReference type="GO" id="GO:0004402">
    <property type="term" value="F:histone acetyltransferase activity"/>
    <property type="evidence" value="ECO:0007669"/>
    <property type="project" value="InterPro"/>
</dbReference>
<keyword evidence="5 12" id="KW-0863">Zinc-finger</keyword>
<evidence type="ECO:0000256" key="11">
    <source>
        <dbReference type="ARBA" id="ARBA00048017"/>
    </source>
</evidence>
<evidence type="ECO:0000256" key="10">
    <source>
        <dbReference type="ARBA" id="ARBA00023242"/>
    </source>
</evidence>
<dbReference type="InterPro" id="IPR013178">
    <property type="entry name" value="Histone_AcTrfase_Rtt109/CBP"/>
</dbReference>